<reference evidence="1 2" key="1">
    <citation type="journal article" date="2022" name="Hortic Res">
        <title>A haplotype resolved chromosomal level avocado genome allows analysis of novel avocado genes.</title>
        <authorList>
            <person name="Nath O."/>
            <person name="Fletcher S.J."/>
            <person name="Hayward A."/>
            <person name="Shaw L.M."/>
            <person name="Masouleh A.K."/>
            <person name="Furtado A."/>
            <person name="Henry R.J."/>
            <person name="Mitter N."/>
        </authorList>
    </citation>
    <scope>NUCLEOTIDE SEQUENCE [LARGE SCALE GENOMIC DNA]</scope>
    <source>
        <strain evidence="2">cv. Hass</strain>
    </source>
</reference>
<gene>
    <name evidence="1" type="ORF">MRB53_013432</name>
</gene>
<evidence type="ECO:0000313" key="2">
    <source>
        <dbReference type="Proteomes" id="UP001234297"/>
    </source>
</evidence>
<sequence>MHVKQGHLKALPYKSSTIDYDKLTICFGKDVVTGQYARSATTAPSHQSTESEAANFTPLQPDSNVGLTDQLGGTPSGYLSDICKAQVLGYPNAEFKGFSSIEEARESFLNYHGQAKLILEPASMLSQTSCRRSERNSVRGEALLCIIIDLLFICFSWCFSIYLYTLSH</sequence>
<organism evidence="1 2">
    <name type="scientific">Persea americana</name>
    <name type="common">Avocado</name>
    <dbReference type="NCBI Taxonomy" id="3435"/>
    <lineage>
        <taxon>Eukaryota</taxon>
        <taxon>Viridiplantae</taxon>
        <taxon>Streptophyta</taxon>
        <taxon>Embryophyta</taxon>
        <taxon>Tracheophyta</taxon>
        <taxon>Spermatophyta</taxon>
        <taxon>Magnoliopsida</taxon>
        <taxon>Magnoliidae</taxon>
        <taxon>Laurales</taxon>
        <taxon>Lauraceae</taxon>
        <taxon>Persea</taxon>
    </lineage>
</organism>
<proteinExistence type="predicted"/>
<name>A0ACC2K819_PERAE</name>
<evidence type="ECO:0000313" key="1">
    <source>
        <dbReference type="EMBL" id="KAJ8617246.1"/>
    </source>
</evidence>
<comment type="caution">
    <text evidence="1">The sequence shown here is derived from an EMBL/GenBank/DDBJ whole genome shotgun (WGS) entry which is preliminary data.</text>
</comment>
<accession>A0ACC2K819</accession>
<dbReference type="Proteomes" id="UP001234297">
    <property type="component" value="Chromosome 4"/>
</dbReference>
<keyword evidence="2" id="KW-1185">Reference proteome</keyword>
<protein>
    <submittedName>
        <fullName evidence="1">Uncharacterized protein</fullName>
    </submittedName>
</protein>
<dbReference type="EMBL" id="CM056812">
    <property type="protein sequence ID" value="KAJ8617246.1"/>
    <property type="molecule type" value="Genomic_DNA"/>
</dbReference>